<dbReference type="CDD" id="cd11492">
    <property type="entry name" value="SLC5sbd_NIS-SMVT"/>
    <property type="match status" value="1"/>
</dbReference>
<feature type="transmembrane region" description="Helical" evidence="14">
    <location>
        <begin position="166"/>
        <end position="184"/>
    </location>
</feature>
<dbReference type="KEGG" id="obi:106871289"/>
<evidence type="ECO:0000256" key="2">
    <source>
        <dbReference type="ARBA" id="ARBA00006434"/>
    </source>
</evidence>
<dbReference type="PROSITE" id="PS00456">
    <property type="entry name" value="NA_SOLUT_SYMP_1"/>
    <property type="match status" value="1"/>
</dbReference>
<proteinExistence type="inferred from homology"/>
<reference evidence="15" key="1">
    <citation type="submission" date="2015-07" db="EMBL/GenBank/DDBJ databases">
        <title>MeaNS - Measles Nucleotide Surveillance Program.</title>
        <authorList>
            <person name="Tran T."/>
            <person name="Druce J."/>
        </authorList>
    </citation>
    <scope>NUCLEOTIDE SEQUENCE</scope>
    <source>
        <strain evidence="15">UCB-OBI-ISO-001</strain>
        <tissue evidence="15">Gonad</tissue>
    </source>
</reference>
<evidence type="ECO:0000256" key="13">
    <source>
        <dbReference type="RuleBase" id="RU362091"/>
    </source>
</evidence>
<dbReference type="STRING" id="37653.A0A0L8HE45"/>
<feature type="transmembrane region" description="Helical" evidence="14">
    <location>
        <begin position="20"/>
        <end position="39"/>
    </location>
</feature>
<keyword evidence="11" id="KW-0739">Sodium transport</keyword>
<keyword evidence="4" id="KW-1003">Cell membrane</keyword>
<feature type="transmembrane region" description="Helical" evidence="14">
    <location>
        <begin position="415"/>
        <end position="434"/>
    </location>
</feature>
<sequence length="622" mass="69185">MKQSYSLHREQIRPFSLLDYVLFGLTLAISSGIGVFYAIWDRNKKSTNNFLLAGGNMSVFPVAMSLLVSFMSAITLLGAPAEIYNVNTMYMWMSLSYFVAIFLAAHIYVPLFYRLKITSIYEYLELRFSKGIRLIGSIIHCILMLMYMAIVLYGPALALNAVTGFSLWYSVLSVGLVCTFYTSLGGMKAVLWTDTFQSVLMISGLLLVLIMGSQEVGGMGQAIAIASKNQRIIFSDFSFDPRVRHTFWSFLIGGSLLWAGIYGTNQAQVQRSFALPSLRKAQIAIWLNFPGLVLILILCGLIGIVMYAFYSSCDPKSTKLINASDQLLPLFVMDTLGHFSGVPGMFLATIFSGTLSSVATGMNSMSAVILQDFLRPICLRNASEKTATRTTRLVAVFLGLLCLVVTYGASQLGGILQASLSLYGTLSAPILGLYSLGMLVPWANYWGAYAGLFCSIGLMSWISVGQYVSKLPREHSPFHIHGCNWNRTWTNQTLLPSDTLTFSDLQGYQNMTLVFQDVDRSGLNGMYSLSYLWYNFTAFLVVFIIAIPTSFLTGPSDPRKLDPRLICPIFDILCPFLPKHTRKTLHFGVRHEGKYDSETNKNKLFHATPMSSHQQMAARAYR</sequence>
<keyword evidence="6 14" id="KW-1133">Transmembrane helix</keyword>
<feature type="transmembrane region" description="Helical" evidence="14">
    <location>
        <begin position="51"/>
        <end position="77"/>
    </location>
</feature>
<evidence type="ECO:0000256" key="6">
    <source>
        <dbReference type="ARBA" id="ARBA00022989"/>
    </source>
</evidence>
<feature type="transmembrane region" description="Helical" evidence="14">
    <location>
        <begin position="246"/>
        <end position="264"/>
    </location>
</feature>
<dbReference type="InterPro" id="IPR051163">
    <property type="entry name" value="Sodium:Solute_Symporter_SSF"/>
</dbReference>
<comment type="catalytic activity">
    <reaction evidence="12">
        <text>iodide(out) + 2 Na(+)(out) = iodide(in) + 2 Na(+)(in)</text>
        <dbReference type="Rhea" id="RHEA:71207"/>
        <dbReference type="ChEBI" id="CHEBI:16382"/>
        <dbReference type="ChEBI" id="CHEBI:29101"/>
    </reaction>
</comment>
<evidence type="ECO:0000256" key="8">
    <source>
        <dbReference type="ARBA" id="ARBA00023065"/>
    </source>
</evidence>
<evidence type="ECO:0000256" key="14">
    <source>
        <dbReference type="SAM" id="Phobius"/>
    </source>
</evidence>
<dbReference type="InterPro" id="IPR038377">
    <property type="entry name" value="Na/Glc_symporter_sf"/>
</dbReference>
<keyword evidence="5 14" id="KW-0812">Transmembrane</keyword>
<feature type="transmembrane region" description="Helical" evidence="14">
    <location>
        <begin position="134"/>
        <end position="154"/>
    </location>
</feature>
<dbReference type="OrthoDB" id="6132759at2759"/>
<name>A0A0L8HE45_OCTBM</name>
<evidence type="ECO:0008006" key="16">
    <source>
        <dbReference type="Google" id="ProtNLM"/>
    </source>
</evidence>
<dbReference type="Gene3D" id="1.20.1730.10">
    <property type="entry name" value="Sodium/glucose cotransporter"/>
    <property type="match status" value="1"/>
</dbReference>
<gene>
    <name evidence="15" type="ORF">OCBIM_22016861mg</name>
</gene>
<evidence type="ECO:0000256" key="3">
    <source>
        <dbReference type="ARBA" id="ARBA00022448"/>
    </source>
</evidence>
<comment type="similarity">
    <text evidence="2 13">Belongs to the sodium:solute symporter (SSF) (TC 2.A.21) family.</text>
</comment>
<keyword evidence="3" id="KW-0813">Transport</keyword>
<evidence type="ECO:0000256" key="11">
    <source>
        <dbReference type="ARBA" id="ARBA00023201"/>
    </source>
</evidence>
<dbReference type="InterPro" id="IPR018212">
    <property type="entry name" value="Na/solute_symporter_CS"/>
</dbReference>
<evidence type="ECO:0000313" key="15">
    <source>
        <dbReference type="EMBL" id="KOF87447.1"/>
    </source>
</evidence>
<dbReference type="PANTHER" id="PTHR42985">
    <property type="entry name" value="SODIUM-COUPLED MONOCARBOXYLATE TRANSPORTER"/>
    <property type="match status" value="1"/>
</dbReference>
<dbReference type="AlphaFoldDB" id="A0A0L8HE45"/>
<dbReference type="GO" id="GO:0098660">
    <property type="term" value="P:inorganic ion transmembrane transport"/>
    <property type="evidence" value="ECO:0007669"/>
    <property type="project" value="UniProtKB-ARBA"/>
</dbReference>
<dbReference type="PANTHER" id="PTHR42985:SF2">
    <property type="entry name" value="SODIUM-DEPENDENT MULTIVITAMIN TRANSPORTER"/>
    <property type="match status" value="1"/>
</dbReference>
<dbReference type="PROSITE" id="PS50283">
    <property type="entry name" value="NA_SOLUT_SYMP_3"/>
    <property type="match status" value="1"/>
</dbReference>
<evidence type="ECO:0000256" key="10">
    <source>
        <dbReference type="ARBA" id="ARBA00023180"/>
    </source>
</evidence>
<dbReference type="GO" id="GO:0005886">
    <property type="term" value="C:plasma membrane"/>
    <property type="evidence" value="ECO:0007669"/>
    <property type="project" value="UniProtKB-SubCell"/>
</dbReference>
<evidence type="ECO:0000256" key="4">
    <source>
        <dbReference type="ARBA" id="ARBA00022475"/>
    </source>
</evidence>
<dbReference type="OMA" id="GINAMSC"/>
<feature type="transmembrane region" description="Helical" evidence="14">
    <location>
        <begin position="89"/>
        <end position="113"/>
    </location>
</feature>
<keyword evidence="9 14" id="KW-0472">Membrane</keyword>
<dbReference type="GO" id="GO:0006814">
    <property type="term" value="P:sodium ion transport"/>
    <property type="evidence" value="ECO:0007669"/>
    <property type="project" value="UniProtKB-KW"/>
</dbReference>
<evidence type="ECO:0000256" key="9">
    <source>
        <dbReference type="ARBA" id="ARBA00023136"/>
    </source>
</evidence>
<feature type="transmembrane region" description="Helical" evidence="14">
    <location>
        <begin position="285"/>
        <end position="310"/>
    </location>
</feature>
<accession>A0A0L8HE45</accession>
<protein>
    <recommendedName>
        <fullName evidence="16">Sodium-coupled monocarboxylate transporter 1</fullName>
    </recommendedName>
</protein>
<dbReference type="Pfam" id="PF00474">
    <property type="entry name" value="SSF"/>
    <property type="match status" value="1"/>
</dbReference>
<comment type="subcellular location">
    <subcellularLocation>
        <location evidence="1">Cell membrane</location>
        <topology evidence="1">Multi-pass membrane protein</topology>
    </subcellularLocation>
</comment>
<dbReference type="GO" id="GO:0015293">
    <property type="term" value="F:symporter activity"/>
    <property type="evidence" value="ECO:0007669"/>
    <property type="project" value="TreeGrafter"/>
</dbReference>
<dbReference type="NCBIfam" id="TIGR00813">
    <property type="entry name" value="sss"/>
    <property type="match status" value="1"/>
</dbReference>
<feature type="transmembrane region" description="Helical" evidence="14">
    <location>
        <begin position="191"/>
        <end position="211"/>
    </location>
</feature>
<evidence type="ECO:0000256" key="1">
    <source>
        <dbReference type="ARBA" id="ARBA00004651"/>
    </source>
</evidence>
<evidence type="ECO:0000256" key="12">
    <source>
        <dbReference type="ARBA" id="ARBA00036099"/>
    </source>
</evidence>
<feature type="transmembrane region" description="Helical" evidence="14">
    <location>
        <begin position="391"/>
        <end position="409"/>
    </location>
</feature>
<keyword evidence="8" id="KW-0406">Ion transport</keyword>
<feature type="transmembrane region" description="Helical" evidence="14">
    <location>
        <begin position="345"/>
        <end position="370"/>
    </location>
</feature>
<keyword evidence="7" id="KW-0915">Sodium</keyword>
<keyword evidence="10" id="KW-0325">Glycoprotein</keyword>
<dbReference type="GO" id="GO:0015075">
    <property type="term" value="F:monoatomic ion transmembrane transporter activity"/>
    <property type="evidence" value="ECO:0007669"/>
    <property type="project" value="UniProtKB-ARBA"/>
</dbReference>
<evidence type="ECO:0000256" key="5">
    <source>
        <dbReference type="ARBA" id="ARBA00022692"/>
    </source>
</evidence>
<feature type="transmembrane region" description="Helical" evidence="14">
    <location>
        <begin position="531"/>
        <end position="554"/>
    </location>
</feature>
<evidence type="ECO:0000256" key="7">
    <source>
        <dbReference type="ARBA" id="ARBA00023053"/>
    </source>
</evidence>
<dbReference type="EMBL" id="KQ418413">
    <property type="protein sequence ID" value="KOF87447.1"/>
    <property type="molecule type" value="Genomic_DNA"/>
</dbReference>
<organism evidence="15">
    <name type="scientific">Octopus bimaculoides</name>
    <name type="common">California two-spotted octopus</name>
    <dbReference type="NCBI Taxonomy" id="37653"/>
    <lineage>
        <taxon>Eukaryota</taxon>
        <taxon>Metazoa</taxon>
        <taxon>Spiralia</taxon>
        <taxon>Lophotrochozoa</taxon>
        <taxon>Mollusca</taxon>
        <taxon>Cephalopoda</taxon>
        <taxon>Coleoidea</taxon>
        <taxon>Octopodiformes</taxon>
        <taxon>Octopoda</taxon>
        <taxon>Incirrata</taxon>
        <taxon>Octopodidae</taxon>
        <taxon>Octopus</taxon>
    </lineage>
</organism>
<feature type="transmembrane region" description="Helical" evidence="14">
    <location>
        <begin position="446"/>
        <end position="468"/>
    </location>
</feature>
<dbReference type="InterPro" id="IPR001734">
    <property type="entry name" value="Na/solute_symporter"/>
</dbReference>